<accession>A0A7U2EPF4</accession>
<evidence type="ECO:0000313" key="3">
    <source>
        <dbReference type="Proteomes" id="UP000663193"/>
    </source>
</evidence>
<feature type="compositionally biased region" description="Polar residues" evidence="1">
    <location>
        <begin position="525"/>
        <end position="535"/>
    </location>
</feature>
<feature type="region of interest" description="Disordered" evidence="1">
    <location>
        <begin position="648"/>
        <end position="672"/>
    </location>
</feature>
<evidence type="ECO:0000313" key="2">
    <source>
        <dbReference type="EMBL" id="QRC90157.1"/>
    </source>
</evidence>
<feature type="compositionally biased region" description="Basic and acidic residues" evidence="1">
    <location>
        <begin position="375"/>
        <end position="388"/>
    </location>
</feature>
<feature type="region of interest" description="Disordered" evidence="1">
    <location>
        <begin position="339"/>
        <end position="632"/>
    </location>
</feature>
<sequence>MTPSAQDVSPEVNPKWLELRQKHQNESNTFQAMVNRNREEFEARVDRQRKDLLALHSKEESEFWSKNTQTGAVRAGTKAKFARTQTPIGSVAPSKKIAPPASRPATPRMSVRPPVTPARPTQHPRYADVPPAPKRPTQRAGLNRNSGQPEVIDLCSDDDDDPNVTKKQPIVQKKTAQKPAAKPSNARNATIEDAMAIDGGQVQSSDPFSIPEATLELFGGSSSKAFSTPVRTTIKNEFSSPNLASPFAKMDMSTPKTPDPEPASPSPHRASTATRQFGSPRMFGSRAPSCVPGPDHSTAGFMNRVASAMPNAPLGSSPFYSNAATDRPSVGVTGRLASVAPRASSPVQKWPSPRLLSPASESKSLPWANLGTRNQQRERSVVLRDDSVRQSSHNSDVPGSHYDGAVGKTNVEMHDAPMSEATEVSPSSSSAPAIQPPQFERVDSSNANPFTTTGAEAQTPRKQTRQLPSPPPSHASVVSEPVAHRQHNVSTLSPSFKMPSLPASAAPSTVRQPIAAGARHVRAGTTDSRASSYTLPASPRDQPGASASSRPSAISRQTGATQSRKRPMVISMSSDEDSDSQSDYAPSENASPIDGEQPKPMKHAHTAKKTKTNDGAEVAAKPKPRMQKVMGRKGYGFKFAPTLGKTVAIPSKPAARPPTEPRRLAARKTVKKATIPQFIKRRAAVAAKGKIQDMFDSTEEFETELAIEEADHIESARLPDDMRRMSLTPSPPDEDSVDALAEPGSFKEWSQLRSTGDRKARLQGIVEDDDSEVDIGE</sequence>
<feature type="compositionally biased region" description="Polar residues" evidence="1">
    <location>
        <begin position="232"/>
        <end position="243"/>
    </location>
</feature>
<reference evidence="3" key="1">
    <citation type="journal article" date="2021" name="BMC Genomics">
        <title>Chromosome-level genome assembly and manually-curated proteome of model necrotroph Parastagonospora nodorum Sn15 reveals a genome-wide trove of candidate effector homologs, and redundancy of virulence-related functions within an accessory chromosome.</title>
        <authorList>
            <person name="Bertazzoni S."/>
            <person name="Jones D.A.B."/>
            <person name="Phan H.T."/>
            <person name="Tan K.-C."/>
            <person name="Hane J.K."/>
        </authorList>
    </citation>
    <scope>NUCLEOTIDE SEQUENCE [LARGE SCALE GENOMIC DNA]</scope>
    <source>
        <strain evidence="3">SN15 / ATCC MYA-4574 / FGSC 10173)</strain>
    </source>
</reference>
<evidence type="ECO:0000256" key="1">
    <source>
        <dbReference type="SAM" id="MobiDB-lite"/>
    </source>
</evidence>
<feature type="region of interest" description="Disordered" evidence="1">
    <location>
        <begin position="57"/>
        <end position="208"/>
    </location>
</feature>
<feature type="region of interest" description="Disordered" evidence="1">
    <location>
        <begin position="232"/>
        <end position="302"/>
    </location>
</feature>
<dbReference type="OrthoDB" id="3801602at2759"/>
<dbReference type="VEuPathDB" id="FungiDB:JI435_095630"/>
<organism evidence="2 3">
    <name type="scientific">Phaeosphaeria nodorum (strain SN15 / ATCC MYA-4574 / FGSC 10173)</name>
    <name type="common">Glume blotch fungus</name>
    <name type="synonym">Parastagonospora nodorum</name>
    <dbReference type="NCBI Taxonomy" id="321614"/>
    <lineage>
        <taxon>Eukaryota</taxon>
        <taxon>Fungi</taxon>
        <taxon>Dikarya</taxon>
        <taxon>Ascomycota</taxon>
        <taxon>Pezizomycotina</taxon>
        <taxon>Dothideomycetes</taxon>
        <taxon>Pleosporomycetidae</taxon>
        <taxon>Pleosporales</taxon>
        <taxon>Pleosporineae</taxon>
        <taxon>Phaeosphaeriaceae</taxon>
        <taxon>Parastagonospora</taxon>
    </lineage>
</organism>
<feature type="compositionally biased region" description="Acidic residues" evidence="1">
    <location>
        <begin position="766"/>
        <end position="777"/>
    </location>
</feature>
<dbReference type="AlphaFoldDB" id="A0A7U2EPF4"/>
<proteinExistence type="predicted"/>
<protein>
    <submittedName>
        <fullName evidence="2">Uncharacterized protein</fullName>
    </submittedName>
</protein>
<feature type="compositionally biased region" description="Basic residues" evidence="1">
    <location>
        <begin position="600"/>
        <end position="610"/>
    </location>
</feature>
<feature type="compositionally biased region" description="Low complexity" evidence="1">
    <location>
        <begin position="172"/>
        <end position="183"/>
    </location>
</feature>
<feature type="compositionally biased region" description="Low complexity" evidence="1">
    <location>
        <begin position="545"/>
        <end position="556"/>
    </location>
</feature>
<gene>
    <name evidence="2" type="ORF">JI435_095630</name>
</gene>
<name>A0A7U2EPF4_PHANO</name>
<dbReference type="EMBL" id="CP069023">
    <property type="protein sequence ID" value="QRC90157.1"/>
    <property type="molecule type" value="Genomic_DNA"/>
</dbReference>
<dbReference type="OMA" id="ANGYEAP"/>
<dbReference type="Proteomes" id="UP000663193">
    <property type="component" value="Chromosome 1"/>
</dbReference>
<feature type="compositionally biased region" description="Low complexity" evidence="1">
    <location>
        <begin position="425"/>
        <end position="438"/>
    </location>
</feature>
<dbReference type="KEGG" id="pno:SNOG_09563"/>
<feature type="region of interest" description="Disordered" evidence="1">
    <location>
        <begin position="708"/>
        <end position="777"/>
    </location>
</feature>
<keyword evidence="3" id="KW-1185">Reference proteome</keyword>
<dbReference type="RefSeq" id="XP_001799852.1">
    <property type="nucleotide sequence ID" value="XM_001799800.1"/>
</dbReference>
<feature type="compositionally biased region" description="Polar residues" evidence="1">
    <location>
        <begin position="444"/>
        <end position="456"/>
    </location>
</feature>
<feature type="compositionally biased region" description="Basic and acidic residues" evidence="1">
    <location>
        <begin position="709"/>
        <end position="724"/>
    </location>
</feature>